<dbReference type="eggNOG" id="COG4335">
    <property type="taxonomic scope" value="Bacteria"/>
</dbReference>
<gene>
    <name evidence="1" type="ORF">HMPREF9333_02250</name>
</gene>
<evidence type="ECO:0000313" key="1">
    <source>
        <dbReference type="EMBL" id="EHI54608.1"/>
    </source>
</evidence>
<dbReference type="Gene3D" id="1.25.40.290">
    <property type="entry name" value="ARM repeat domains"/>
    <property type="match status" value="1"/>
</dbReference>
<dbReference type="SUPFAM" id="SSF48371">
    <property type="entry name" value="ARM repeat"/>
    <property type="match status" value="1"/>
</dbReference>
<accession>G5GL05</accession>
<proteinExistence type="predicted"/>
<comment type="caution">
    <text evidence="1">The sequence shown here is derived from an EMBL/GenBank/DDBJ whole genome shotgun (WGS) entry which is preliminary data.</text>
</comment>
<dbReference type="AlphaFoldDB" id="G5GL05"/>
<protein>
    <recommendedName>
        <fullName evidence="3">DNA alkylation repair enzyme</fullName>
    </recommendedName>
</protein>
<dbReference type="InterPro" id="IPR014825">
    <property type="entry name" value="DNA_alkylation"/>
</dbReference>
<organism evidence="1 2">
    <name type="scientific">Johnsonella ignava ATCC 51276</name>
    <dbReference type="NCBI Taxonomy" id="679200"/>
    <lineage>
        <taxon>Bacteria</taxon>
        <taxon>Bacillati</taxon>
        <taxon>Bacillota</taxon>
        <taxon>Clostridia</taxon>
        <taxon>Lachnospirales</taxon>
        <taxon>Lachnospiraceae</taxon>
        <taxon>Johnsonella</taxon>
    </lineage>
</organism>
<sequence>MAKKVKDYYDISYLEELAAKLSALTSNFNKKKFLELTKSKIEDLEFNQRQELIAKALYKAFDIEYEKVLIIFGKILGKELRGNSGAFTEGWWLWPIGKYVEIYGDEYFEASIDFSKELTKRFTSEYCMRPLIKKYPARSFKILKTWSKDEHERVRRLSSECLRIRLPWAKKLFAALEYFDEYFEILSNLKDDKDKYIQKSVANNLNDLYKEDKDKFYFIVNTWKTDNISKECEWIIKHGSRNIKME</sequence>
<dbReference type="EMBL" id="ACZL01000052">
    <property type="protein sequence ID" value="EHI54608.1"/>
    <property type="molecule type" value="Genomic_DNA"/>
</dbReference>
<name>G5GL05_9FIRM</name>
<evidence type="ECO:0008006" key="3">
    <source>
        <dbReference type="Google" id="ProtNLM"/>
    </source>
</evidence>
<dbReference type="InterPro" id="IPR016024">
    <property type="entry name" value="ARM-type_fold"/>
</dbReference>
<keyword evidence="2" id="KW-1185">Reference proteome</keyword>
<evidence type="ECO:0000313" key="2">
    <source>
        <dbReference type="Proteomes" id="UP000003011"/>
    </source>
</evidence>
<dbReference type="HOGENOM" id="CLU_064289_1_0_9"/>
<dbReference type="Proteomes" id="UP000003011">
    <property type="component" value="Unassembled WGS sequence"/>
</dbReference>
<dbReference type="RefSeq" id="WP_005542288.1">
    <property type="nucleotide sequence ID" value="NZ_JH378844.1"/>
</dbReference>
<dbReference type="OrthoDB" id="9797162at2"/>
<dbReference type="PATRIC" id="fig|679200.3.peg.2366"/>
<dbReference type="STRING" id="679200.HMPREF9333_02250"/>
<reference evidence="1 2" key="1">
    <citation type="submission" date="2011-08" db="EMBL/GenBank/DDBJ databases">
        <title>The Genome Sequence of Johnsonella ignava ATCC 51276.</title>
        <authorList>
            <consortium name="The Broad Institute Genome Sequencing Platform"/>
            <person name="Earl A."/>
            <person name="Ward D."/>
            <person name="Feldgarden M."/>
            <person name="Gevers D."/>
            <person name="Izard J."/>
            <person name="Blanton J.M."/>
            <person name="Baranova O.V."/>
            <person name="Dewhirst F.E."/>
            <person name="Young S.K."/>
            <person name="Zeng Q."/>
            <person name="Gargeya S."/>
            <person name="Fitzgerald M."/>
            <person name="Haas B."/>
            <person name="Abouelleil A."/>
            <person name="Alvarado L."/>
            <person name="Arachchi H.M."/>
            <person name="Berlin A."/>
            <person name="Brown A."/>
            <person name="Chapman S.B."/>
            <person name="Chen Z."/>
            <person name="Dunbar C."/>
            <person name="Freedman E."/>
            <person name="Gearin G."/>
            <person name="Gellesch M."/>
            <person name="Goldberg J."/>
            <person name="Griggs A."/>
            <person name="Gujja S."/>
            <person name="Heiman D."/>
            <person name="Howarth C."/>
            <person name="Larson L."/>
            <person name="Lui A."/>
            <person name="MacDonald P.J.P."/>
            <person name="Montmayeur A."/>
            <person name="Murphy C."/>
            <person name="Neiman D."/>
            <person name="Pearson M."/>
            <person name="Priest M."/>
            <person name="Roberts A."/>
            <person name="Saif S."/>
            <person name="Shea T."/>
            <person name="Shenoy N."/>
            <person name="Sisk P."/>
            <person name="Stolte C."/>
            <person name="Sykes S."/>
            <person name="Wortman J."/>
            <person name="Nusbaum C."/>
            <person name="Birren B."/>
        </authorList>
    </citation>
    <scope>NUCLEOTIDE SEQUENCE [LARGE SCALE GENOMIC DNA]</scope>
    <source>
        <strain evidence="1 2">ATCC 51276</strain>
    </source>
</reference>
<dbReference type="Pfam" id="PF08713">
    <property type="entry name" value="DNA_alkylation"/>
    <property type="match status" value="1"/>
</dbReference>